<comment type="caution">
    <text evidence="10">The sequence shown here is derived from an EMBL/GenBank/DDBJ whole genome shotgun (WGS) entry which is preliminary data.</text>
</comment>
<comment type="function">
    <text evidence="8">Catalyzes the removal of elemental sulfur and selenium atoms from L-cysteine, L-cystine, L-selenocysteine, and L-selenocystine to produce L-alanine.</text>
</comment>
<evidence type="ECO:0000256" key="8">
    <source>
        <dbReference type="RuleBase" id="RU004506"/>
    </source>
</evidence>
<dbReference type="InterPro" id="IPR000192">
    <property type="entry name" value="Aminotrans_V_dom"/>
</dbReference>
<gene>
    <name evidence="10" type="ORF">A3A77_00425</name>
</gene>
<evidence type="ECO:0000313" key="10">
    <source>
        <dbReference type="EMBL" id="OGY12739.1"/>
    </source>
</evidence>
<organism evidence="10 11">
    <name type="scientific">Candidatus Blackburnbacteria bacterium RIFCSPLOWO2_01_FULL_40_20</name>
    <dbReference type="NCBI Taxonomy" id="1797519"/>
    <lineage>
        <taxon>Bacteria</taxon>
        <taxon>Candidatus Blackburniibacteriota</taxon>
    </lineage>
</organism>
<evidence type="ECO:0000313" key="11">
    <source>
        <dbReference type="Proteomes" id="UP000178659"/>
    </source>
</evidence>
<dbReference type="InterPro" id="IPR010970">
    <property type="entry name" value="Cys_dSase_SufS"/>
</dbReference>
<dbReference type="InterPro" id="IPR015421">
    <property type="entry name" value="PyrdxlP-dep_Trfase_major"/>
</dbReference>
<reference evidence="10 11" key="1">
    <citation type="journal article" date="2016" name="Nat. Commun.">
        <title>Thousands of microbial genomes shed light on interconnected biogeochemical processes in an aquifer system.</title>
        <authorList>
            <person name="Anantharaman K."/>
            <person name="Brown C.T."/>
            <person name="Hug L.A."/>
            <person name="Sharon I."/>
            <person name="Castelle C.J."/>
            <person name="Probst A.J."/>
            <person name="Thomas B.C."/>
            <person name="Singh A."/>
            <person name="Wilkins M.J."/>
            <person name="Karaoz U."/>
            <person name="Brodie E.L."/>
            <person name="Williams K.H."/>
            <person name="Hubbard S.S."/>
            <person name="Banfield J.F."/>
        </authorList>
    </citation>
    <scope>NUCLEOTIDE SEQUENCE [LARGE SCALE GENOMIC DNA]</scope>
</reference>
<evidence type="ECO:0000256" key="4">
    <source>
        <dbReference type="ARBA" id="ARBA00022679"/>
    </source>
</evidence>
<dbReference type="PANTHER" id="PTHR43586:SF8">
    <property type="entry name" value="CYSTEINE DESULFURASE 1, CHLOROPLASTIC"/>
    <property type="match status" value="1"/>
</dbReference>
<comment type="cofactor">
    <cofactor evidence="1 7">
        <name>pyridoxal 5'-phosphate</name>
        <dbReference type="ChEBI" id="CHEBI:597326"/>
    </cofactor>
</comment>
<dbReference type="EMBL" id="MHCC01000025">
    <property type="protein sequence ID" value="OGY12739.1"/>
    <property type="molecule type" value="Genomic_DNA"/>
</dbReference>
<evidence type="ECO:0000256" key="6">
    <source>
        <dbReference type="ARBA" id="ARBA00050776"/>
    </source>
</evidence>
<proteinExistence type="inferred from homology"/>
<feature type="domain" description="Aminotransferase class V" evidence="9">
    <location>
        <begin position="17"/>
        <end position="388"/>
    </location>
</feature>
<accession>A0A1G1VBI1</accession>
<dbReference type="NCBIfam" id="TIGR01979">
    <property type="entry name" value="sufS"/>
    <property type="match status" value="1"/>
</dbReference>
<comment type="similarity">
    <text evidence="2 8">Belongs to the class-V pyridoxal-phosphate-dependent aminotransferase family. Csd subfamily.</text>
</comment>
<evidence type="ECO:0000256" key="7">
    <source>
        <dbReference type="RuleBase" id="RU004504"/>
    </source>
</evidence>
<dbReference type="PROSITE" id="PS00595">
    <property type="entry name" value="AA_TRANSFER_CLASS_5"/>
    <property type="match status" value="1"/>
</dbReference>
<dbReference type="Pfam" id="PF00266">
    <property type="entry name" value="Aminotran_5"/>
    <property type="match status" value="1"/>
</dbReference>
<dbReference type="InterPro" id="IPR020578">
    <property type="entry name" value="Aminotrans_V_PyrdxlP_BS"/>
</dbReference>
<keyword evidence="5 8" id="KW-0663">Pyridoxal phosphate</keyword>
<dbReference type="EC" id="2.8.1.7" evidence="3 8"/>
<dbReference type="AlphaFoldDB" id="A0A1G1VBI1"/>
<sequence>MQNLRKDFPILIKNSLVYLDSAATSLKPQQVIESVASYYSEIGATVHRGIYKSSVIATNLYENTRDQVAKFIGANSAREIIFVRNTTEAINLVAYTWGEKNTQEGDEIITTIMEHHSNFVPWQRLAERKKAKLKVVGLTEDGHLDMENFNRLLSKRVKLICVTGVSNVLGTINPITKITQAAKMVGAKVLVDGAQMAPHMKVDVENLGCDFFAFSGHKMLGPTGIGVLWAREELLNGMEPFLSGGGMINEVTVGDTTYADLPLKFEAGTPNIDGVIGLGAAIDYLNKIGMEKVRSYEEKLVEYGTGVIGEVRGVRVFGPEKTNLRGGVISFTVDKIHPHDLASILDEQNIAIRAGHHCCMPLHGKLGVTSTARASFYIYNTKTDVDRLVEGINKAKKILK</sequence>
<name>A0A1G1VBI1_9BACT</name>
<dbReference type="PIRSF" id="PIRSF005572">
    <property type="entry name" value="NifS"/>
    <property type="match status" value="1"/>
</dbReference>
<protein>
    <recommendedName>
        <fullName evidence="3 8">Cysteine desulfurase</fullName>
        <ecNumber evidence="3 8">2.8.1.7</ecNumber>
    </recommendedName>
</protein>
<dbReference type="Gene3D" id="3.90.1150.10">
    <property type="entry name" value="Aspartate Aminotransferase, domain 1"/>
    <property type="match status" value="1"/>
</dbReference>
<dbReference type="GO" id="GO:0006534">
    <property type="term" value="P:cysteine metabolic process"/>
    <property type="evidence" value="ECO:0007669"/>
    <property type="project" value="UniProtKB-UniRule"/>
</dbReference>
<dbReference type="PANTHER" id="PTHR43586">
    <property type="entry name" value="CYSTEINE DESULFURASE"/>
    <property type="match status" value="1"/>
</dbReference>
<dbReference type="SUPFAM" id="SSF53383">
    <property type="entry name" value="PLP-dependent transferases"/>
    <property type="match status" value="1"/>
</dbReference>
<dbReference type="InterPro" id="IPR016454">
    <property type="entry name" value="Cysteine_dSase"/>
</dbReference>
<dbReference type="InterPro" id="IPR015422">
    <property type="entry name" value="PyrdxlP-dep_Trfase_small"/>
</dbReference>
<evidence type="ECO:0000259" key="9">
    <source>
        <dbReference type="Pfam" id="PF00266"/>
    </source>
</evidence>
<evidence type="ECO:0000256" key="2">
    <source>
        <dbReference type="ARBA" id="ARBA00010447"/>
    </source>
</evidence>
<evidence type="ECO:0000256" key="3">
    <source>
        <dbReference type="ARBA" id="ARBA00012239"/>
    </source>
</evidence>
<evidence type="ECO:0000256" key="1">
    <source>
        <dbReference type="ARBA" id="ARBA00001933"/>
    </source>
</evidence>
<dbReference type="InterPro" id="IPR015424">
    <property type="entry name" value="PyrdxlP-dep_Trfase"/>
</dbReference>
<dbReference type="Gene3D" id="3.40.640.10">
    <property type="entry name" value="Type I PLP-dependent aspartate aminotransferase-like (Major domain)"/>
    <property type="match status" value="1"/>
</dbReference>
<keyword evidence="4 8" id="KW-0808">Transferase</keyword>
<evidence type="ECO:0000256" key="5">
    <source>
        <dbReference type="ARBA" id="ARBA00022898"/>
    </source>
</evidence>
<dbReference type="Proteomes" id="UP000178659">
    <property type="component" value="Unassembled WGS sequence"/>
</dbReference>
<comment type="catalytic activity">
    <reaction evidence="6 8">
        <text>(sulfur carrier)-H + L-cysteine = (sulfur carrier)-SH + L-alanine</text>
        <dbReference type="Rhea" id="RHEA:43892"/>
        <dbReference type="Rhea" id="RHEA-COMP:14737"/>
        <dbReference type="Rhea" id="RHEA-COMP:14739"/>
        <dbReference type="ChEBI" id="CHEBI:29917"/>
        <dbReference type="ChEBI" id="CHEBI:35235"/>
        <dbReference type="ChEBI" id="CHEBI:57972"/>
        <dbReference type="ChEBI" id="CHEBI:64428"/>
        <dbReference type="EC" id="2.8.1.7"/>
    </reaction>
</comment>
<dbReference type="CDD" id="cd06453">
    <property type="entry name" value="SufS_like"/>
    <property type="match status" value="1"/>
</dbReference>
<dbReference type="GO" id="GO:0030170">
    <property type="term" value="F:pyridoxal phosphate binding"/>
    <property type="evidence" value="ECO:0007669"/>
    <property type="project" value="UniProtKB-UniRule"/>
</dbReference>
<dbReference type="GO" id="GO:0031071">
    <property type="term" value="F:cysteine desulfurase activity"/>
    <property type="evidence" value="ECO:0007669"/>
    <property type="project" value="UniProtKB-UniRule"/>
</dbReference>